<dbReference type="PANTHER" id="PTHR43883">
    <property type="entry name" value="SLR0207 PROTEIN"/>
    <property type="match status" value="1"/>
</dbReference>
<name>A0A1M6QCY4_9AQUI</name>
<proteinExistence type="predicted"/>
<dbReference type="Proteomes" id="UP000189810">
    <property type="component" value="Chromosome I"/>
</dbReference>
<dbReference type="InterPro" id="IPR052732">
    <property type="entry name" value="Cell-binding_unc_protein"/>
</dbReference>
<evidence type="ECO:0000313" key="1">
    <source>
        <dbReference type="EMBL" id="SHK17980.1"/>
    </source>
</evidence>
<protein>
    <recommendedName>
        <fullName evidence="3">Gluconokinase</fullName>
    </recommendedName>
</protein>
<accession>A0A1M6QCY4</accession>
<sequence>MKRLVITVGLSGSGKSYISSLLKDHFGYEWIRSDLIRKELAGLDPKQKVKEGYLQGIYSEEFTRRVYEEMLRRTEKLLKEGKKVVVDATFLKDWQRKMFLEKFPDLVMLWVVADEEEIKRRLKNRVDISDADWEVYLKQKESFEEPEGAIKIHTQKSKEELIQELKLVLS</sequence>
<dbReference type="OrthoDB" id="14442at2"/>
<dbReference type="Pfam" id="PF13671">
    <property type="entry name" value="AAA_33"/>
    <property type="match status" value="1"/>
</dbReference>
<gene>
    <name evidence="1" type="ORF">SAMN05444391_0183</name>
</gene>
<keyword evidence="2" id="KW-1185">Reference proteome</keyword>
<dbReference type="PANTHER" id="PTHR43883:SF1">
    <property type="entry name" value="GLUCONOKINASE"/>
    <property type="match status" value="1"/>
</dbReference>
<reference evidence="1 2" key="1">
    <citation type="submission" date="2016-11" db="EMBL/GenBank/DDBJ databases">
        <authorList>
            <person name="Jaros S."/>
            <person name="Januszkiewicz K."/>
            <person name="Wedrychowicz H."/>
        </authorList>
    </citation>
    <scope>NUCLEOTIDE SEQUENCE [LARGE SCALE GENOMIC DNA]</scope>
    <source>
        <strain evidence="1 2">DSM 19557</strain>
    </source>
</reference>
<dbReference type="AlphaFoldDB" id="A0A1M6QCY4"/>
<dbReference type="InterPro" id="IPR027417">
    <property type="entry name" value="P-loop_NTPase"/>
</dbReference>
<dbReference type="Gene3D" id="3.40.50.300">
    <property type="entry name" value="P-loop containing nucleotide triphosphate hydrolases"/>
    <property type="match status" value="1"/>
</dbReference>
<dbReference type="EMBL" id="LT670846">
    <property type="protein sequence ID" value="SHK17980.1"/>
    <property type="molecule type" value="Genomic_DNA"/>
</dbReference>
<evidence type="ECO:0000313" key="2">
    <source>
        <dbReference type="Proteomes" id="UP000189810"/>
    </source>
</evidence>
<dbReference type="RefSeq" id="WP_079653381.1">
    <property type="nucleotide sequence ID" value="NZ_LT670846.1"/>
</dbReference>
<dbReference type="STRING" id="381751.SAMN05444391_0183"/>
<organism evidence="1 2">
    <name type="scientific">Thermocrinis minervae</name>
    <dbReference type="NCBI Taxonomy" id="381751"/>
    <lineage>
        <taxon>Bacteria</taxon>
        <taxon>Pseudomonadati</taxon>
        <taxon>Aquificota</taxon>
        <taxon>Aquificia</taxon>
        <taxon>Aquificales</taxon>
        <taxon>Aquificaceae</taxon>
        <taxon>Thermocrinis</taxon>
    </lineage>
</organism>
<evidence type="ECO:0008006" key="3">
    <source>
        <dbReference type="Google" id="ProtNLM"/>
    </source>
</evidence>
<dbReference type="SUPFAM" id="SSF52540">
    <property type="entry name" value="P-loop containing nucleoside triphosphate hydrolases"/>
    <property type="match status" value="1"/>
</dbReference>